<evidence type="ECO:0000313" key="3">
    <source>
        <dbReference type="EMBL" id="KAG5842639.1"/>
    </source>
</evidence>
<sequence length="116" mass="13020">MLGKYNKVVCEGSAVSPTRTSPFTSMSAEADGTVDFLKKASIYYKDICPEQSRFLMLRQQRMKGGKEPDGTLCPFCFQWRHAVEQRVRIRPKRRPPAASRSFCGGRRPGSASVRSS</sequence>
<organism evidence="3 4">
    <name type="scientific">Anguilla anguilla</name>
    <name type="common">European freshwater eel</name>
    <name type="synonym">Muraena anguilla</name>
    <dbReference type="NCBI Taxonomy" id="7936"/>
    <lineage>
        <taxon>Eukaryota</taxon>
        <taxon>Metazoa</taxon>
        <taxon>Chordata</taxon>
        <taxon>Craniata</taxon>
        <taxon>Vertebrata</taxon>
        <taxon>Euteleostomi</taxon>
        <taxon>Actinopterygii</taxon>
        <taxon>Neopterygii</taxon>
        <taxon>Teleostei</taxon>
        <taxon>Anguilliformes</taxon>
        <taxon>Anguillidae</taxon>
        <taxon>Anguilla</taxon>
    </lineage>
</organism>
<name>A0A9D3RTA2_ANGAN</name>
<protein>
    <submittedName>
        <fullName evidence="3">Uncharacterized protein</fullName>
    </submittedName>
</protein>
<evidence type="ECO:0000256" key="2">
    <source>
        <dbReference type="SAM" id="MobiDB-lite"/>
    </source>
</evidence>
<dbReference type="PANTHER" id="PTHR31402:SF2">
    <property type="entry name" value="UPF0711 PROTEIN C18ORF21"/>
    <property type="match status" value="1"/>
</dbReference>
<comment type="caution">
    <text evidence="3">The sequence shown here is derived from an EMBL/GenBank/DDBJ whole genome shotgun (WGS) entry which is preliminary data.</text>
</comment>
<evidence type="ECO:0000256" key="1">
    <source>
        <dbReference type="ARBA" id="ARBA00006160"/>
    </source>
</evidence>
<proteinExistence type="inferred from homology"/>
<dbReference type="EMBL" id="JAFIRN010000009">
    <property type="protein sequence ID" value="KAG5842639.1"/>
    <property type="molecule type" value="Genomic_DNA"/>
</dbReference>
<dbReference type="Proteomes" id="UP001044222">
    <property type="component" value="Chromosome 9"/>
</dbReference>
<gene>
    <name evidence="3" type="ORF">ANANG_G00179750</name>
</gene>
<evidence type="ECO:0000313" key="4">
    <source>
        <dbReference type="Proteomes" id="UP001044222"/>
    </source>
</evidence>
<comment type="similarity">
    <text evidence="1">Belongs to the UPF0711 family.</text>
</comment>
<accession>A0A9D3RTA2</accession>
<keyword evidence="4" id="KW-1185">Reference proteome</keyword>
<feature type="region of interest" description="Disordered" evidence="2">
    <location>
        <begin position="88"/>
        <end position="116"/>
    </location>
</feature>
<dbReference type="PANTHER" id="PTHR31402">
    <property type="entry name" value="UPF0711 PROTEIN C18ORF21"/>
    <property type="match status" value="1"/>
</dbReference>
<dbReference type="AlphaFoldDB" id="A0A9D3RTA2"/>
<reference evidence="3" key="1">
    <citation type="submission" date="2021-01" db="EMBL/GenBank/DDBJ databases">
        <title>A chromosome-scale assembly of European eel, Anguilla anguilla.</title>
        <authorList>
            <person name="Henkel C."/>
            <person name="Jong-Raadsen S.A."/>
            <person name="Dufour S."/>
            <person name="Weltzien F.-A."/>
            <person name="Palstra A.P."/>
            <person name="Pelster B."/>
            <person name="Spaink H.P."/>
            <person name="Van Den Thillart G.E."/>
            <person name="Jansen H."/>
            <person name="Zahm M."/>
            <person name="Klopp C."/>
            <person name="Cedric C."/>
            <person name="Louis A."/>
            <person name="Berthelot C."/>
            <person name="Parey E."/>
            <person name="Roest Crollius H."/>
            <person name="Montfort J."/>
            <person name="Robinson-Rechavi M."/>
            <person name="Bucao C."/>
            <person name="Bouchez O."/>
            <person name="Gislard M."/>
            <person name="Lluch J."/>
            <person name="Milhes M."/>
            <person name="Lampietro C."/>
            <person name="Lopez Roques C."/>
            <person name="Donnadieu C."/>
            <person name="Braasch I."/>
            <person name="Desvignes T."/>
            <person name="Postlethwait J."/>
            <person name="Bobe J."/>
            <person name="Guiguen Y."/>
            <person name="Dirks R."/>
        </authorList>
    </citation>
    <scope>NUCLEOTIDE SEQUENCE</scope>
    <source>
        <strain evidence="3">Tag_6206</strain>
        <tissue evidence="3">Liver</tissue>
    </source>
</reference>
<dbReference type="InterPro" id="IPR029779">
    <property type="entry name" value="Rmp24-like"/>
</dbReference>